<protein>
    <submittedName>
        <fullName evidence="1">Uncharacterized protein</fullName>
    </submittedName>
</protein>
<reference evidence="1" key="1">
    <citation type="submission" date="2018-05" db="EMBL/GenBank/DDBJ databases">
        <authorList>
            <person name="Lanie J.A."/>
            <person name="Ng W.-L."/>
            <person name="Kazmierczak K.M."/>
            <person name="Andrzejewski T.M."/>
            <person name="Davidsen T.M."/>
            <person name="Wayne K.J."/>
            <person name="Tettelin H."/>
            <person name="Glass J.I."/>
            <person name="Rusch D."/>
            <person name="Podicherti R."/>
            <person name="Tsui H.-C.T."/>
            <person name="Winkler M.E."/>
        </authorList>
    </citation>
    <scope>NUCLEOTIDE SEQUENCE</scope>
</reference>
<feature type="non-terminal residue" evidence="1">
    <location>
        <position position="32"/>
    </location>
</feature>
<name>A0A382TE13_9ZZZZ</name>
<organism evidence="1">
    <name type="scientific">marine metagenome</name>
    <dbReference type="NCBI Taxonomy" id="408172"/>
    <lineage>
        <taxon>unclassified sequences</taxon>
        <taxon>metagenomes</taxon>
        <taxon>ecological metagenomes</taxon>
    </lineage>
</organism>
<evidence type="ECO:0000313" key="1">
    <source>
        <dbReference type="EMBL" id="SVD19651.1"/>
    </source>
</evidence>
<dbReference type="EMBL" id="UINC01135479">
    <property type="protein sequence ID" value="SVD19651.1"/>
    <property type="molecule type" value="Genomic_DNA"/>
</dbReference>
<dbReference type="AlphaFoldDB" id="A0A382TE13"/>
<gene>
    <name evidence="1" type="ORF">METZ01_LOCUS372505</name>
</gene>
<sequence length="32" mass="3492">VIGPLIQKVNVGDLVDCEITGFDEHPVISRNN</sequence>
<feature type="non-terminal residue" evidence="1">
    <location>
        <position position="1"/>
    </location>
</feature>
<accession>A0A382TE13</accession>
<proteinExistence type="predicted"/>